<gene>
    <name evidence="1" type="ORF">METZ01_LOCUS215994</name>
</gene>
<dbReference type="AlphaFoldDB" id="A0A382FJH8"/>
<reference evidence="1" key="1">
    <citation type="submission" date="2018-05" db="EMBL/GenBank/DDBJ databases">
        <authorList>
            <person name="Lanie J.A."/>
            <person name="Ng W.-L."/>
            <person name="Kazmierczak K.M."/>
            <person name="Andrzejewski T.M."/>
            <person name="Davidsen T.M."/>
            <person name="Wayne K.J."/>
            <person name="Tettelin H."/>
            <person name="Glass J.I."/>
            <person name="Rusch D."/>
            <person name="Podicherti R."/>
            <person name="Tsui H.-C.T."/>
            <person name="Winkler M.E."/>
        </authorList>
    </citation>
    <scope>NUCLEOTIDE SEQUENCE</scope>
</reference>
<dbReference type="InterPro" id="IPR017438">
    <property type="entry name" value="ATP-NAD_kinase_N"/>
</dbReference>
<evidence type="ECO:0000313" key="1">
    <source>
        <dbReference type="EMBL" id="SVB63140.1"/>
    </source>
</evidence>
<dbReference type="EMBL" id="UINC01050319">
    <property type="protein sequence ID" value="SVB63140.1"/>
    <property type="molecule type" value="Genomic_DNA"/>
</dbReference>
<name>A0A382FJH8_9ZZZZ</name>
<proteinExistence type="predicted"/>
<accession>A0A382FJH8</accession>
<protein>
    <submittedName>
        <fullName evidence="1">Uncharacterized protein</fullName>
    </submittedName>
</protein>
<feature type="non-terminal residue" evidence="1">
    <location>
        <position position="64"/>
    </location>
</feature>
<sequence length="64" mass="7306">VKNIGLFCKQRPTVDQKVVSDLVQWLRTQDCNLYMDRNTAELIGETAPCSQEEIPTRSDLLIVL</sequence>
<dbReference type="Gene3D" id="3.40.50.10330">
    <property type="entry name" value="Probable inorganic polyphosphate/atp-NAD kinase, domain 1"/>
    <property type="match status" value="1"/>
</dbReference>
<feature type="non-terminal residue" evidence="1">
    <location>
        <position position="1"/>
    </location>
</feature>
<organism evidence="1">
    <name type="scientific">marine metagenome</name>
    <dbReference type="NCBI Taxonomy" id="408172"/>
    <lineage>
        <taxon>unclassified sequences</taxon>
        <taxon>metagenomes</taxon>
        <taxon>ecological metagenomes</taxon>
    </lineage>
</organism>